<dbReference type="RefSeq" id="WP_093913513.1">
    <property type="nucleotide sequence ID" value="NZ_FONL01000008.1"/>
</dbReference>
<comment type="subunit">
    <text evidence="3 15">Monomer.</text>
</comment>
<name>A0A1I2B7H3_9FIRM</name>
<dbReference type="InterPro" id="IPR010663">
    <property type="entry name" value="Znf_FPG/IleRS"/>
</dbReference>
<evidence type="ECO:0000256" key="5">
    <source>
        <dbReference type="ARBA" id="ARBA00022763"/>
    </source>
</evidence>
<dbReference type="AlphaFoldDB" id="A0A1I2B7H3"/>
<dbReference type="PROSITE" id="PS01242">
    <property type="entry name" value="ZF_FPG_1"/>
    <property type="match status" value="1"/>
</dbReference>
<evidence type="ECO:0000256" key="12">
    <source>
        <dbReference type="ARBA" id="ARBA00023268"/>
    </source>
</evidence>
<dbReference type="EC" id="3.2.2.23" evidence="15"/>
<dbReference type="InterPro" id="IPR010979">
    <property type="entry name" value="Ribosomal_uS13-like_H2TH"/>
</dbReference>
<comment type="catalytic activity">
    <reaction evidence="1 15">
        <text>Hydrolysis of DNA containing ring-opened 7-methylguanine residues, releasing 2,6-diamino-4-hydroxy-5-(N-methyl)formamidopyrimidine.</text>
        <dbReference type="EC" id="3.2.2.23"/>
    </reaction>
</comment>
<dbReference type="SUPFAM" id="SSF81624">
    <property type="entry name" value="N-terminal domain of MutM-like DNA repair proteins"/>
    <property type="match status" value="1"/>
</dbReference>
<feature type="domain" description="Formamidopyrimidine-DNA glycosylase catalytic" evidence="17">
    <location>
        <begin position="2"/>
        <end position="115"/>
    </location>
</feature>
<dbReference type="GO" id="GO:0140078">
    <property type="term" value="F:class I DNA-(apurinic or apyrimidinic site) endonuclease activity"/>
    <property type="evidence" value="ECO:0007669"/>
    <property type="project" value="UniProtKB-EC"/>
</dbReference>
<evidence type="ECO:0000256" key="7">
    <source>
        <dbReference type="ARBA" id="ARBA00022801"/>
    </source>
</evidence>
<evidence type="ECO:0000256" key="6">
    <source>
        <dbReference type="ARBA" id="ARBA00022771"/>
    </source>
</evidence>
<evidence type="ECO:0000256" key="15">
    <source>
        <dbReference type="HAMAP-Rule" id="MF_00103"/>
    </source>
</evidence>
<dbReference type="EC" id="4.2.99.18" evidence="15"/>
<dbReference type="SMART" id="SM00898">
    <property type="entry name" value="Fapy_DNA_glyco"/>
    <property type="match status" value="1"/>
</dbReference>
<dbReference type="Gene3D" id="3.20.190.10">
    <property type="entry name" value="MutM-like, N-terminal"/>
    <property type="match status" value="1"/>
</dbReference>
<keyword evidence="19" id="KW-1185">Reference proteome</keyword>
<sequence length="274" mass="30860">MPELPEVEQVRVSLLPHIKGKTILKTEVRLPRMIHHPAVPDFIMGVEGRTITDVRRRGKYLTLLLDDGHYILAHLRMTGALLVLRGDAPEPSYAKLRFFLSGGMDLWFTDIRTFGTVCLCGGSDSWKDRGYAGLGPEPLSPEFTEDYLKEKLKKSHQMVKCFLLDQHKIAGMGNIYADEALAAAGIRPTRYTDKLTLQQIHALYEAVNRVIAQGLRHRGTTFRNYQDADGQMGNNKEFLQVYGRKGMPCQKCGTELKQIKVGGRGSVYCPHCQK</sequence>
<evidence type="ECO:0000313" key="18">
    <source>
        <dbReference type="EMBL" id="SFE52019.1"/>
    </source>
</evidence>
<feature type="domain" description="FPG-type" evidence="16">
    <location>
        <begin position="240"/>
        <end position="274"/>
    </location>
</feature>
<comment type="catalytic activity">
    <reaction evidence="14 15">
        <text>2'-deoxyribonucleotide-(2'-deoxyribose 5'-phosphate)-2'-deoxyribonucleotide-DNA = a 3'-end 2'-deoxyribonucleotide-(2,3-dehydro-2,3-deoxyribose 5'-phosphate)-DNA + a 5'-end 5'-phospho-2'-deoxyribonucleoside-DNA + H(+)</text>
        <dbReference type="Rhea" id="RHEA:66592"/>
        <dbReference type="Rhea" id="RHEA-COMP:13180"/>
        <dbReference type="Rhea" id="RHEA-COMP:16897"/>
        <dbReference type="Rhea" id="RHEA-COMP:17067"/>
        <dbReference type="ChEBI" id="CHEBI:15378"/>
        <dbReference type="ChEBI" id="CHEBI:136412"/>
        <dbReference type="ChEBI" id="CHEBI:157695"/>
        <dbReference type="ChEBI" id="CHEBI:167181"/>
        <dbReference type="EC" id="4.2.99.18"/>
    </reaction>
</comment>
<dbReference type="OrthoDB" id="9800855at2"/>
<dbReference type="PROSITE" id="PS51068">
    <property type="entry name" value="FPG_CAT"/>
    <property type="match status" value="1"/>
</dbReference>
<dbReference type="Pfam" id="PF06827">
    <property type="entry name" value="zf-FPG_IleRS"/>
    <property type="match status" value="1"/>
</dbReference>
<evidence type="ECO:0000259" key="17">
    <source>
        <dbReference type="PROSITE" id="PS51068"/>
    </source>
</evidence>
<dbReference type="PROSITE" id="PS51066">
    <property type="entry name" value="ZF_FPG_2"/>
    <property type="match status" value="1"/>
</dbReference>
<dbReference type="CDD" id="cd08966">
    <property type="entry name" value="EcFpg-like_N"/>
    <property type="match status" value="1"/>
</dbReference>
<dbReference type="GO" id="GO:0008270">
    <property type="term" value="F:zinc ion binding"/>
    <property type="evidence" value="ECO:0007669"/>
    <property type="project" value="UniProtKB-UniRule"/>
</dbReference>
<evidence type="ECO:0000259" key="16">
    <source>
        <dbReference type="PROSITE" id="PS51066"/>
    </source>
</evidence>
<keyword evidence="12 15" id="KW-0511">Multifunctional enzyme</keyword>
<comment type="similarity">
    <text evidence="2 15">Belongs to the FPG family.</text>
</comment>
<dbReference type="HAMAP" id="MF_00103">
    <property type="entry name" value="Fapy_DNA_glycosyl"/>
    <property type="match status" value="1"/>
</dbReference>
<dbReference type="Pfam" id="PF01149">
    <property type="entry name" value="Fapy_DNA_glyco"/>
    <property type="match status" value="1"/>
</dbReference>
<evidence type="ECO:0000256" key="11">
    <source>
        <dbReference type="ARBA" id="ARBA00023239"/>
    </source>
</evidence>
<comment type="function">
    <text evidence="15">Involved in base excision repair of DNA damaged by oxidation or by mutagenic agents. Acts as DNA glycosylase that recognizes and removes damaged bases. Has a preference for oxidized purines, such as 7,8-dihydro-8-oxoguanine (8-oxoG). Has AP (apurinic/apyrimidinic) lyase activity and introduces nicks in the DNA strand. Cleaves the DNA backbone by beta-delta elimination to generate a single-strand break at the site of the removed base with both 3'- and 5'-phosphates.</text>
</comment>
<dbReference type="STRING" id="1123323.SAMN05216245_10837"/>
<dbReference type="GO" id="GO:0006284">
    <property type="term" value="P:base-excision repair"/>
    <property type="evidence" value="ECO:0007669"/>
    <property type="project" value="InterPro"/>
</dbReference>
<keyword evidence="8 15" id="KW-0862">Zinc</keyword>
<keyword evidence="4 15" id="KW-0479">Metal-binding</keyword>
<dbReference type="GO" id="GO:0003684">
    <property type="term" value="F:damaged DNA binding"/>
    <property type="evidence" value="ECO:0007669"/>
    <property type="project" value="InterPro"/>
</dbReference>
<keyword evidence="10 15" id="KW-0234">DNA repair</keyword>
<comment type="cofactor">
    <cofactor evidence="15">
        <name>Zn(2+)</name>
        <dbReference type="ChEBI" id="CHEBI:29105"/>
    </cofactor>
    <text evidence="15">Binds 1 zinc ion per subunit.</text>
</comment>
<organism evidence="18 19">
    <name type="scientific">Succiniclasticum ruminis DSM 9236</name>
    <dbReference type="NCBI Taxonomy" id="1123323"/>
    <lineage>
        <taxon>Bacteria</taxon>
        <taxon>Bacillati</taxon>
        <taxon>Bacillota</taxon>
        <taxon>Negativicutes</taxon>
        <taxon>Acidaminococcales</taxon>
        <taxon>Acidaminococcaceae</taxon>
        <taxon>Succiniclasticum</taxon>
    </lineage>
</organism>
<dbReference type="NCBIfam" id="NF002211">
    <property type="entry name" value="PRK01103.1"/>
    <property type="match status" value="1"/>
</dbReference>
<keyword evidence="9 15" id="KW-0238">DNA-binding</keyword>
<dbReference type="InterPro" id="IPR000214">
    <property type="entry name" value="Znf_DNA_glyclase/AP_lyase"/>
</dbReference>
<keyword evidence="7 15" id="KW-0378">Hydrolase</keyword>
<keyword evidence="11 15" id="KW-0456">Lyase</keyword>
<keyword evidence="6 15" id="KW-0863">Zinc-finger</keyword>
<dbReference type="InterPro" id="IPR020629">
    <property type="entry name" value="FPG_Glyclase"/>
</dbReference>
<evidence type="ECO:0000256" key="9">
    <source>
        <dbReference type="ARBA" id="ARBA00023125"/>
    </source>
</evidence>
<dbReference type="SUPFAM" id="SSF57716">
    <property type="entry name" value="Glucocorticoid receptor-like (DNA-binding domain)"/>
    <property type="match status" value="1"/>
</dbReference>
<protein>
    <recommendedName>
        <fullName evidence="15">Formamidopyrimidine-DNA glycosylase</fullName>
        <shortName evidence="15">Fapy-DNA glycosylase</shortName>
        <ecNumber evidence="15">3.2.2.23</ecNumber>
    </recommendedName>
    <alternativeName>
        <fullName evidence="15">DNA-(apurinic or apyrimidinic site) lyase MutM</fullName>
        <shortName evidence="15">AP lyase MutM</shortName>
        <ecNumber evidence="15">4.2.99.18</ecNumber>
    </alternativeName>
</protein>
<dbReference type="GO" id="GO:0003690">
    <property type="term" value="F:double-stranded DNA binding"/>
    <property type="evidence" value="ECO:0007669"/>
    <property type="project" value="UniProtKB-ARBA"/>
</dbReference>
<feature type="binding site" evidence="15">
    <location>
        <position position="112"/>
    </location>
    <ligand>
        <name>DNA</name>
        <dbReference type="ChEBI" id="CHEBI:16991"/>
    </ligand>
</feature>
<dbReference type="SUPFAM" id="SSF46946">
    <property type="entry name" value="S13-like H2TH domain"/>
    <property type="match status" value="1"/>
</dbReference>
<feature type="active site" description="Proton donor; for delta-elimination activity" evidence="15">
    <location>
        <position position="264"/>
    </location>
</feature>
<reference evidence="18 19" key="1">
    <citation type="submission" date="2016-10" db="EMBL/GenBank/DDBJ databases">
        <authorList>
            <person name="de Groot N.N."/>
        </authorList>
    </citation>
    <scope>NUCLEOTIDE SEQUENCE [LARGE SCALE GENOMIC DNA]</scope>
    <source>
        <strain evidence="18 19">DSM 9236</strain>
    </source>
</reference>
<dbReference type="SMART" id="SM01232">
    <property type="entry name" value="H2TH"/>
    <property type="match status" value="1"/>
</dbReference>
<comment type="caution">
    <text evidence="15">Lacks conserved residue(s) required for the propagation of feature annotation.</text>
</comment>
<evidence type="ECO:0000256" key="1">
    <source>
        <dbReference type="ARBA" id="ARBA00001668"/>
    </source>
</evidence>
<evidence type="ECO:0000256" key="2">
    <source>
        <dbReference type="ARBA" id="ARBA00009409"/>
    </source>
</evidence>
<evidence type="ECO:0000313" key="19">
    <source>
        <dbReference type="Proteomes" id="UP000198896"/>
    </source>
</evidence>
<gene>
    <name evidence="15" type="primary">mutM</name>
    <name evidence="15" type="synonym">fpg</name>
    <name evidence="18" type="ORF">SAMN05216245_10837</name>
</gene>
<dbReference type="InterPro" id="IPR015887">
    <property type="entry name" value="DNA_glyclase_Znf_dom_DNA_BS"/>
</dbReference>
<evidence type="ECO:0000256" key="8">
    <source>
        <dbReference type="ARBA" id="ARBA00022833"/>
    </source>
</evidence>
<dbReference type="PANTHER" id="PTHR22993">
    <property type="entry name" value="FORMAMIDOPYRIMIDINE-DNA GLYCOSYLASE"/>
    <property type="match status" value="1"/>
</dbReference>
<dbReference type="Pfam" id="PF06831">
    <property type="entry name" value="H2TH"/>
    <property type="match status" value="1"/>
</dbReference>
<keyword evidence="13 15" id="KW-0326">Glycosidase</keyword>
<evidence type="ECO:0000256" key="3">
    <source>
        <dbReference type="ARBA" id="ARBA00011245"/>
    </source>
</evidence>
<dbReference type="InterPro" id="IPR015886">
    <property type="entry name" value="H2TH_FPG"/>
</dbReference>
<dbReference type="GO" id="GO:0034039">
    <property type="term" value="F:8-oxo-7,8-dihydroguanine DNA N-glycosylase activity"/>
    <property type="evidence" value="ECO:0007669"/>
    <property type="project" value="TreeGrafter"/>
</dbReference>
<evidence type="ECO:0000256" key="4">
    <source>
        <dbReference type="ARBA" id="ARBA00022723"/>
    </source>
</evidence>
<dbReference type="PANTHER" id="PTHR22993:SF9">
    <property type="entry name" value="FORMAMIDOPYRIMIDINE-DNA GLYCOSYLASE"/>
    <property type="match status" value="1"/>
</dbReference>
<feature type="active site" description="Proton donor" evidence="15">
    <location>
        <position position="3"/>
    </location>
</feature>
<dbReference type="FunFam" id="1.10.8.50:FF:000003">
    <property type="entry name" value="Formamidopyrimidine-DNA glycosylase"/>
    <property type="match status" value="1"/>
</dbReference>
<proteinExistence type="inferred from homology"/>
<accession>A0A1I2B7H3</accession>
<dbReference type="EMBL" id="FONL01000008">
    <property type="protein sequence ID" value="SFE52019.1"/>
    <property type="molecule type" value="Genomic_DNA"/>
</dbReference>
<evidence type="ECO:0000256" key="10">
    <source>
        <dbReference type="ARBA" id="ARBA00023204"/>
    </source>
</evidence>
<feature type="active site" description="Schiff-base intermediate with DNA" evidence="15">
    <location>
        <position position="2"/>
    </location>
</feature>
<dbReference type="InterPro" id="IPR012319">
    <property type="entry name" value="FPG_cat"/>
</dbReference>
<evidence type="ECO:0000256" key="14">
    <source>
        <dbReference type="ARBA" id="ARBA00044632"/>
    </source>
</evidence>
<dbReference type="Proteomes" id="UP000198896">
    <property type="component" value="Unassembled WGS sequence"/>
</dbReference>
<keyword evidence="5 15" id="KW-0227">DNA damage</keyword>
<evidence type="ECO:0000256" key="13">
    <source>
        <dbReference type="ARBA" id="ARBA00023295"/>
    </source>
</evidence>
<dbReference type="Gene3D" id="1.10.8.50">
    <property type="match status" value="1"/>
</dbReference>
<dbReference type="NCBIfam" id="TIGR00577">
    <property type="entry name" value="fpg"/>
    <property type="match status" value="1"/>
</dbReference>
<feature type="active site" description="Proton donor; for beta-elimination activity" evidence="15">
    <location>
        <position position="59"/>
    </location>
</feature>
<dbReference type="InterPro" id="IPR035937">
    <property type="entry name" value="FPG_N"/>
</dbReference>